<evidence type="ECO:0000256" key="1">
    <source>
        <dbReference type="SAM" id="SignalP"/>
    </source>
</evidence>
<feature type="signal peptide" evidence="1">
    <location>
        <begin position="1"/>
        <end position="23"/>
    </location>
</feature>
<protein>
    <submittedName>
        <fullName evidence="2">Uncharacterized protein</fullName>
    </submittedName>
</protein>
<name>A0ABV4GNB2_9BRAD</name>
<evidence type="ECO:0000313" key="3">
    <source>
        <dbReference type="Proteomes" id="UP001565474"/>
    </source>
</evidence>
<dbReference type="Proteomes" id="UP001565474">
    <property type="component" value="Unassembled WGS sequence"/>
</dbReference>
<organism evidence="2 3">
    <name type="scientific">Bradyrhizobium yuanmingense</name>
    <dbReference type="NCBI Taxonomy" id="108015"/>
    <lineage>
        <taxon>Bacteria</taxon>
        <taxon>Pseudomonadati</taxon>
        <taxon>Pseudomonadota</taxon>
        <taxon>Alphaproteobacteria</taxon>
        <taxon>Hyphomicrobiales</taxon>
        <taxon>Nitrobacteraceae</taxon>
        <taxon>Bradyrhizobium</taxon>
    </lineage>
</organism>
<feature type="chain" id="PRO_5046200679" evidence="1">
    <location>
        <begin position="24"/>
        <end position="105"/>
    </location>
</feature>
<keyword evidence="3" id="KW-1185">Reference proteome</keyword>
<sequence length="105" mass="11138">MKLIRFIMIDLALMLLAPESAKATIVATDANFESAREAVGSVMPSSGPEPVFGSGVIGQLYRQASQAALFEHALGPPSRLTTLRCWKGAYLSMASAASNVRLPQS</sequence>
<proteinExistence type="predicted"/>
<gene>
    <name evidence="2" type="ORF">ABH992_005355</name>
</gene>
<comment type="caution">
    <text evidence="2">The sequence shown here is derived from an EMBL/GenBank/DDBJ whole genome shotgun (WGS) entry which is preliminary data.</text>
</comment>
<accession>A0ABV4GNB2</accession>
<keyword evidence="1" id="KW-0732">Signal</keyword>
<reference evidence="2 3" key="1">
    <citation type="submission" date="2024-07" db="EMBL/GenBank/DDBJ databases">
        <title>Genomic Encyclopedia of Type Strains, Phase V (KMG-V): Genome sequencing to study the core and pangenomes of soil and plant-associated prokaryotes.</title>
        <authorList>
            <person name="Whitman W."/>
        </authorList>
    </citation>
    <scope>NUCLEOTIDE SEQUENCE [LARGE SCALE GENOMIC DNA]</scope>
    <source>
        <strain evidence="2 3">USDA 222</strain>
    </source>
</reference>
<dbReference type="EMBL" id="JBGBZN010000002">
    <property type="protein sequence ID" value="MEY9472956.1"/>
    <property type="molecule type" value="Genomic_DNA"/>
</dbReference>
<evidence type="ECO:0000313" key="2">
    <source>
        <dbReference type="EMBL" id="MEY9472956.1"/>
    </source>
</evidence>